<evidence type="ECO:0000256" key="1">
    <source>
        <dbReference type="ARBA" id="ARBA00022987"/>
    </source>
</evidence>
<dbReference type="OrthoDB" id="3867411at2"/>
<sequence>MTYLYGLLSPDADPGPAQFDGIEGVTGEVRLSRLPQGVLIHADHDGSDIRPKRRNLLAHARILERALGMGTVLPMRFGMVAHDLPAVAAALAGQQDRLAAEMIRLQNAVEFGIRVEFERAPALQCLVDASAALQAERDRLRGDPRTTERDRAAFGSRLAAALDRARTDAQRRVLAALRPRLRDHVIRVPDSDVQVLALDALVETGAETDLPAAIDAAARTCGFATGLEPIVRMVGPVPPYTFTRLVLPCTEAA</sequence>
<dbReference type="EMBL" id="JAME01000010">
    <property type="protein sequence ID" value="ETX29355.1"/>
    <property type="molecule type" value="Genomic_DNA"/>
</dbReference>
<evidence type="ECO:0000256" key="2">
    <source>
        <dbReference type="ARBA" id="ARBA00035108"/>
    </source>
</evidence>
<keyword evidence="5" id="KW-1185">Reference proteome</keyword>
<dbReference type="STRING" id="1449351.RISW2_01410"/>
<dbReference type="PANTHER" id="PTHR36852">
    <property type="entry name" value="PROTEIN GVPL 2"/>
    <property type="match status" value="1"/>
</dbReference>
<comment type="subcellular location">
    <subcellularLocation>
        <location evidence="2">Gas vesicle</location>
    </subcellularLocation>
</comment>
<reference evidence="4 5" key="1">
    <citation type="submission" date="2014-01" db="EMBL/GenBank/DDBJ databases">
        <title>Roseivivax isoporae LMG 25204 Genome Sequencing.</title>
        <authorList>
            <person name="Lai Q."/>
            <person name="Li G."/>
            <person name="Shao Z."/>
        </authorList>
    </citation>
    <scope>NUCLEOTIDE SEQUENCE [LARGE SCALE GENOMIC DNA]</scope>
    <source>
        <strain evidence="4 5">LMG 25204</strain>
    </source>
</reference>
<name>X7F973_9RHOB</name>
<evidence type="ECO:0000313" key="4">
    <source>
        <dbReference type="EMBL" id="ETX29355.1"/>
    </source>
</evidence>
<dbReference type="PATRIC" id="fig|1449351.3.peg.1705"/>
<dbReference type="GO" id="GO:0031412">
    <property type="term" value="P:gas vesicle organization"/>
    <property type="evidence" value="ECO:0007669"/>
    <property type="project" value="InterPro"/>
</dbReference>
<dbReference type="AlphaFoldDB" id="X7F973"/>
<dbReference type="GO" id="GO:0031411">
    <property type="term" value="C:gas vesicle"/>
    <property type="evidence" value="ECO:0007669"/>
    <property type="project" value="UniProtKB-SubCell"/>
</dbReference>
<dbReference type="Pfam" id="PF06386">
    <property type="entry name" value="GvpL_GvpF"/>
    <property type="match status" value="1"/>
</dbReference>
<comment type="similarity">
    <text evidence="3">Belongs to the gas vesicle GvpF/GvpL family.</text>
</comment>
<evidence type="ECO:0008006" key="6">
    <source>
        <dbReference type="Google" id="ProtNLM"/>
    </source>
</evidence>
<comment type="caution">
    <text evidence="4">The sequence shown here is derived from an EMBL/GenBank/DDBJ whole genome shotgun (WGS) entry which is preliminary data.</text>
</comment>
<dbReference type="RefSeq" id="WP_043769061.1">
    <property type="nucleotide sequence ID" value="NZ_JAME01000010.1"/>
</dbReference>
<gene>
    <name evidence="4" type="ORF">RISW2_01410</name>
</gene>
<keyword evidence="1" id="KW-0304">Gas vesicle</keyword>
<organism evidence="4 5">
    <name type="scientific">Roseivivax isoporae LMG 25204</name>
    <dbReference type="NCBI Taxonomy" id="1449351"/>
    <lineage>
        <taxon>Bacteria</taxon>
        <taxon>Pseudomonadati</taxon>
        <taxon>Pseudomonadota</taxon>
        <taxon>Alphaproteobacteria</taxon>
        <taxon>Rhodobacterales</taxon>
        <taxon>Roseobacteraceae</taxon>
        <taxon>Roseivivax</taxon>
    </lineage>
</organism>
<dbReference type="InterPro" id="IPR009430">
    <property type="entry name" value="GvpL/GvpF"/>
</dbReference>
<dbReference type="PANTHER" id="PTHR36852:SF1">
    <property type="entry name" value="PROTEIN GVPL 2"/>
    <property type="match status" value="1"/>
</dbReference>
<dbReference type="eggNOG" id="COG0154">
    <property type="taxonomic scope" value="Bacteria"/>
</dbReference>
<evidence type="ECO:0000313" key="5">
    <source>
        <dbReference type="Proteomes" id="UP000023430"/>
    </source>
</evidence>
<accession>X7F973</accession>
<evidence type="ECO:0000256" key="3">
    <source>
        <dbReference type="ARBA" id="ARBA00035643"/>
    </source>
</evidence>
<protein>
    <recommendedName>
        <fullName evidence="6">Gas vesicle protein</fullName>
    </recommendedName>
</protein>
<dbReference type="Proteomes" id="UP000023430">
    <property type="component" value="Unassembled WGS sequence"/>
</dbReference>
<proteinExistence type="inferred from homology"/>